<evidence type="ECO:0000256" key="1">
    <source>
        <dbReference type="ARBA" id="ARBA00004123"/>
    </source>
</evidence>
<evidence type="ECO:0000256" key="7">
    <source>
        <dbReference type="ARBA" id="ARBA00025127"/>
    </source>
</evidence>
<keyword evidence="5 8" id="KW-0804">Transcription</keyword>
<accession>A0A2J6RKF6</accession>
<keyword evidence="14" id="KW-1185">Reference proteome</keyword>
<dbReference type="PANTHER" id="PTHR12949:SF0">
    <property type="entry name" value="DNA-DIRECTED RNA POLYMERASE III SUBUNIT RPC3"/>
    <property type="match status" value="1"/>
</dbReference>
<dbReference type="PANTHER" id="PTHR12949">
    <property type="entry name" value="RNA POLYMERASE III DNA DIRECTED -RELATED"/>
    <property type="match status" value="1"/>
</dbReference>
<feature type="region of interest" description="Disordered" evidence="9">
    <location>
        <begin position="244"/>
        <end position="264"/>
    </location>
</feature>
<evidence type="ECO:0000313" key="13">
    <source>
        <dbReference type="EMBL" id="PMD38992.1"/>
    </source>
</evidence>
<evidence type="ECO:0000256" key="2">
    <source>
        <dbReference type="ARBA" id="ARBA00006835"/>
    </source>
</evidence>
<comment type="subunit">
    <text evidence="3 8">Component of the RNA polymerase III (Pol III) complex consisting of 17 subunits.</text>
</comment>
<gene>
    <name evidence="13" type="ORF">L207DRAFT_513484</name>
</gene>
<feature type="compositionally biased region" description="Acidic residues" evidence="9">
    <location>
        <begin position="398"/>
        <end position="413"/>
    </location>
</feature>
<dbReference type="Pfam" id="PF08221">
    <property type="entry name" value="HTH_9"/>
    <property type="match status" value="1"/>
</dbReference>
<dbReference type="OrthoDB" id="272392at2759"/>
<reference evidence="13 14" key="1">
    <citation type="submission" date="2016-04" db="EMBL/GenBank/DDBJ databases">
        <title>A degradative enzymes factory behind the ericoid mycorrhizal symbiosis.</title>
        <authorList>
            <consortium name="DOE Joint Genome Institute"/>
            <person name="Martino E."/>
            <person name="Morin E."/>
            <person name="Grelet G."/>
            <person name="Kuo A."/>
            <person name="Kohler A."/>
            <person name="Daghino S."/>
            <person name="Barry K."/>
            <person name="Choi C."/>
            <person name="Cichocki N."/>
            <person name="Clum A."/>
            <person name="Copeland A."/>
            <person name="Hainaut M."/>
            <person name="Haridas S."/>
            <person name="Labutti K."/>
            <person name="Lindquist E."/>
            <person name="Lipzen A."/>
            <person name="Khouja H.-R."/>
            <person name="Murat C."/>
            <person name="Ohm R."/>
            <person name="Olson A."/>
            <person name="Spatafora J."/>
            <person name="Veneault-Fourrey C."/>
            <person name="Henrissat B."/>
            <person name="Grigoriev I."/>
            <person name="Martin F."/>
            <person name="Perotto S."/>
        </authorList>
    </citation>
    <scope>NUCLEOTIDE SEQUENCE [LARGE SCALE GENOMIC DNA]</scope>
    <source>
        <strain evidence="13 14">F</strain>
    </source>
</reference>
<dbReference type="GO" id="GO:0005666">
    <property type="term" value="C:RNA polymerase III complex"/>
    <property type="evidence" value="ECO:0007669"/>
    <property type="project" value="UniProtKB-UniRule"/>
</dbReference>
<keyword evidence="4 8" id="KW-0240">DNA-directed RNA polymerase</keyword>
<evidence type="ECO:0000256" key="8">
    <source>
        <dbReference type="RuleBase" id="RU367076"/>
    </source>
</evidence>
<sequence length="681" mass="77114">MSQSKHAVELCALLVDETYGELTSRIFTILLRRGRLTIPLLSKHTRLSPNKLRHGLAVLVQENLVYYHFDEDTNTTNYEANPEAAYMLVRSGKIVEIARSRYGDLAAEIVGNLFLSGHSTVKELVSGYIARLAEAEAMRKREERLANGNNGQSKTPVQAPAPHNPAGQMHSMLTELLESGLIQPLTGKIFLSPTDTYDKIAKKMLQDDFGGSIKGTKQKEDLKEKIRERLFNLRSEREWKSVGKKRPLNGNHANGINGSNKRRRLSNGAVNGDHYFEDDGTRLDPNMLVRINYEKCTVVLRNNRLVTLASNRIGATTAQVYEAGLRLIEKTVPRCRLDPRIDDVKDLPDGPVFSTMELTAALSKSVRTGTGIGSVSSDKIDTRKLEKAHKSRKRVDEAEVEGEASSDEDELMDDIAVANGNGNIPEIDPDSDGHGDDPFDDDDDIRKPSKRAKVTFQDHLPKPEAAENRENRMLQIKNHLLLLAGDDCGFLRKCGTQGLGQWTVDFEGITQYLQEEEMDTMLLERFGKVGHRLARMMRKLGKLDEKQLPNLALVRQKDVRTKLAEMQMAGVVDIQEVPRDSGRTTSRTIFLWYFDVERVSTILLDSIYKNMSRCFQRLDIERRRVQDVLALTERTDLLDEQPEKYMDTEQLNMLHEIEEKEESLLGHIGRLDELVAIFRDY</sequence>
<dbReference type="GO" id="GO:0003697">
    <property type="term" value="F:single-stranded DNA binding"/>
    <property type="evidence" value="ECO:0007669"/>
    <property type="project" value="UniProtKB-UniRule"/>
</dbReference>
<feature type="domain" description="RNA polymerase III subunit RPC82-related helix-turn-helix" evidence="11">
    <location>
        <begin position="9"/>
        <end position="68"/>
    </location>
</feature>
<evidence type="ECO:0000259" key="10">
    <source>
        <dbReference type="Pfam" id="PF05645"/>
    </source>
</evidence>
<feature type="compositionally biased region" description="Polar residues" evidence="9">
    <location>
        <begin position="147"/>
        <end position="156"/>
    </location>
</feature>
<protein>
    <recommendedName>
        <fullName evidence="8">DNA-directed RNA polymerase III subunit RPC3</fullName>
        <shortName evidence="8">RNA polymerase III subunit C3</shortName>
    </recommendedName>
</protein>
<evidence type="ECO:0000259" key="11">
    <source>
        <dbReference type="Pfam" id="PF08221"/>
    </source>
</evidence>
<comment type="subcellular location">
    <subcellularLocation>
        <location evidence="1 8">Nucleus</location>
    </subcellularLocation>
</comment>
<organism evidence="13 14">
    <name type="scientific">Hyaloscypha variabilis (strain UAMH 11265 / GT02V1 / F)</name>
    <name type="common">Meliniomyces variabilis</name>
    <dbReference type="NCBI Taxonomy" id="1149755"/>
    <lineage>
        <taxon>Eukaryota</taxon>
        <taxon>Fungi</taxon>
        <taxon>Dikarya</taxon>
        <taxon>Ascomycota</taxon>
        <taxon>Pezizomycotina</taxon>
        <taxon>Leotiomycetes</taxon>
        <taxon>Helotiales</taxon>
        <taxon>Hyaloscyphaceae</taxon>
        <taxon>Hyaloscypha</taxon>
        <taxon>Hyaloscypha variabilis</taxon>
    </lineage>
</organism>
<proteinExistence type="inferred from homology"/>
<dbReference type="InterPro" id="IPR013197">
    <property type="entry name" value="RNA_pol_III_RPC82-rel_HTH"/>
</dbReference>
<feature type="domain" description="RNA polymerase III Rpc82 C -terminal" evidence="10">
    <location>
        <begin position="172"/>
        <end position="513"/>
    </location>
</feature>
<dbReference type="Gene3D" id="1.10.10.10">
    <property type="entry name" value="Winged helix-like DNA-binding domain superfamily/Winged helix DNA-binding domain"/>
    <property type="match status" value="3"/>
</dbReference>
<dbReference type="InterPro" id="IPR036388">
    <property type="entry name" value="WH-like_DNA-bd_sf"/>
</dbReference>
<comment type="similarity">
    <text evidence="2 8">Belongs to the RNA polymerase beta chain family.</text>
</comment>
<evidence type="ECO:0000313" key="14">
    <source>
        <dbReference type="Proteomes" id="UP000235786"/>
    </source>
</evidence>
<evidence type="ECO:0000256" key="5">
    <source>
        <dbReference type="ARBA" id="ARBA00023163"/>
    </source>
</evidence>
<dbReference type="STRING" id="1149755.A0A2J6RKF6"/>
<comment type="function">
    <text evidence="7 8">DNA-dependent RNA polymerase catalyzes the transcription of DNA into RNA using the four ribonucleoside triphosphates as substrates. Specific core component of RNA polymerase III which synthesizes small RNAs, such as 5S rRNA and tRNAs.</text>
</comment>
<name>A0A2J6RKF6_HYAVF</name>
<feature type="domain" description="DNA-directed RNA polymerase III subunit RPC3 winged-helix" evidence="12">
    <location>
        <begin position="520"/>
        <end position="593"/>
    </location>
</feature>
<evidence type="ECO:0000256" key="3">
    <source>
        <dbReference type="ARBA" id="ARBA00011206"/>
    </source>
</evidence>
<dbReference type="AlphaFoldDB" id="A0A2J6RKF6"/>
<dbReference type="Pfam" id="PF05645">
    <property type="entry name" value="RNA_pol_Rpc82"/>
    <property type="match status" value="1"/>
</dbReference>
<dbReference type="InterPro" id="IPR039748">
    <property type="entry name" value="RPC3"/>
</dbReference>
<evidence type="ECO:0000256" key="9">
    <source>
        <dbReference type="SAM" id="MobiDB-lite"/>
    </source>
</evidence>
<dbReference type="InterPro" id="IPR055207">
    <property type="entry name" value="POLR3C_WHD"/>
</dbReference>
<dbReference type="InterPro" id="IPR008806">
    <property type="entry name" value="RNA_pol_III_Rpc82_C"/>
</dbReference>
<feature type="region of interest" description="Disordered" evidence="9">
    <location>
        <begin position="385"/>
        <end position="446"/>
    </location>
</feature>
<dbReference type="EMBL" id="KZ613947">
    <property type="protein sequence ID" value="PMD38992.1"/>
    <property type="molecule type" value="Genomic_DNA"/>
</dbReference>
<feature type="region of interest" description="Disordered" evidence="9">
    <location>
        <begin position="146"/>
        <end position="168"/>
    </location>
</feature>
<dbReference type="Pfam" id="PF22536">
    <property type="entry name" value="WHD_POLR3C"/>
    <property type="match status" value="1"/>
</dbReference>
<evidence type="ECO:0000256" key="6">
    <source>
        <dbReference type="ARBA" id="ARBA00023242"/>
    </source>
</evidence>
<dbReference type="GO" id="GO:0006351">
    <property type="term" value="P:DNA-templated transcription"/>
    <property type="evidence" value="ECO:0007669"/>
    <property type="project" value="InterPro"/>
</dbReference>
<dbReference type="Proteomes" id="UP000235786">
    <property type="component" value="Unassembled WGS sequence"/>
</dbReference>
<evidence type="ECO:0000256" key="4">
    <source>
        <dbReference type="ARBA" id="ARBA00022478"/>
    </source>
</evidence>
<keyword evidence="6 8" id="KW-0539">Nucleus</keyword>
<evidence type="ECO:0000259" key="12">
    <source>
        <dbReference type="Pfam" id="PF22536"/>
    </source>
</evidence>